<sequence length="284" mass="30349">MSRIVVVHGVRNYQRGLEPDDAADKLAAGWRDRLACGYKDAGLGHLAVPDVTAAYYAHTLRDAESQGAGDELDQLTSAEQQAVVEWLRVVGLPAEPAEGQSWGGLPLRQAVDLVARRRGIAARTLSRIAVALMPEVFGYLASPKRRRQARDAVAETIRACDAKVVVAHSLGSVVTYEALHAYGGLGVEVLVTLGSPLGLPGAVFDMLDPAPDTAGRGQRPEGLLHWINIADSGDLVALPRRLGDRFPVDAHQEAHMAAVDFHTLNTYLAHGLTAAALAPHCTRD</sequence>
<dbReference type="InterPro" id="IPR029058">
    <property type="entry name" value="AB_hydrolase_fold"/>
</dbReference>
<dbReference type="EMBL" id="JACMSF010000009">
    <property type="protein sequence ID" value="MBC2902130.1"/>
    <property type="molecule type" value="Genomic_DNA"/>
</dbReference>
<organism evidence="1 2">
    <name type="scientific">Streptomyces cupreus</name>
    <dbReference type="NCBI Taxonomy" id="2759956"/>
    <lineage>
        <taxon>Bacteria</taxon>
        <taxon>Bacillati</taxon>
        <taxon>Actinomycetota</taxon>
        <taxon>Actinomycetes</taxon>
        <taxon>Kitasatosporales</taxon>
        <taxon>Streptomycetaceae</taxon>
        <taxon>Streptomyces</taxon>
    </lineage>
</organism>
<evidence type="ECO:0000313" key="2">
    <source>
        <dbReference type="Proteomes" id="UP000584670"/>
    </source>
</evidence>
<reference evidence="1 2" key="1">
    <citation type="submission" date="2020-08" db="EMBL/GenBank/DDBJ databases">
        <title>Streptomyces sp. PSKA01 genome sequencing and assembly.</title>
        <authorList>
            <person name="Mandal S."/>
            <person name="Maiti P.K."/>
            <person name="Das P."/>
        </authorList>
    </citation>
    <scope>NUCLEOTIDE SEQUENCE [LARGE SCALE GENOMIC DNA]</scope>
    <source>
        <strain evidence="1 2">PSKA01</strain>
    </source>
</reference>
<keyword evidence="2" id="KW-1185">Reference proteome</keyword>
<name>A0A7X1J0S4_9ACTN</name>
<gene>
    <name evidence="1" type="ORF">H4N64_11005</name>
</gene>
<comment type="caution">
    <text evidence="1">The sequence shown here is derived from an EMBL/GenBank/DDBJ whole genome shotgun (WGS) entry which is preliminary data.</text>
</comment>
<dbReference type="Gene3D" id="3.40.50.1820">
    <property type="entry name" value="alpha/beta hydrolase"/>
    <property type="match status" value="1"/>
</dbReference>
<dbReference type="RefSeq" id="WP_186282043.1">
    <property type="nucleotide sequence ID" value="NZ_JACMSF010000009.1"/>
</dbReference>
<accession>A0A7X1J0S4</accession>
<proteinExistence type="predicted"/>
<evidence type="ECO:0000313" key="1">
    <source>
        <dbReference type="EMBL" id="MBC2902130.1"/>
    </source>
</evidence>
<dbReference type="AlphaFoldDB" id="A0A7X1J0S4"/>
<dbReference type="SUPFAM" id="SSF53474">
    <property type="entry name" value="alpha/beta-Hydrolases"/>
    <property type="match status" value="1"/>
</dbReference>
<protein>
    <submittedName>
        <fullName evidence="1">Serine peptidase</fullName>
    </submittedName>
</protein>
<dbReference type="Proteomes" id="UP000584670">
    <property type="component" value="Unassembled WGS sequence"/>
</dbReference>